<organism evidence="3 4">
    <name type="scientific">Hymenobacter yonginensis</name>
    <dbReference type="NCBI Taxonomy" id="748197"/>
    <lineage>
        <taxon>Bacteria</taxon>
        <taxon>Pseudomonadati</taxon>
        <taxon>Bacteroidota</taxon>
        <taxon>Cytophagia</taxon>
        <taxon>Cytophagales</taxon>
        <taxon>Hymenobacteraceae</taxon>
        <taxon>Hymenobacter</taxon>
    </lineage>
</organism>
<dbReference type="InterPro" id="IPR010895">
    <property type="entry name" value="CHRD"/>
</dbReference>
<dbReference type="NCBIfam" id="TIGR04183">
    <property type="entry name" value="Por_Secre_tail"/>
    <property type="match status" value="1"/>
</dbReference>
<proteinExistence type="predicted"/>
<dbReference type="InterPro" id="IPR026444">
    <property type="entry name" value="Secre_tail"/>
</dbReference>
<dbReference type="RefSeq" id="WP_270128304.1">
    <property type="nucleotide sequence ID" value="NZ_CP115396.1"/>
</dbReference>
<evidence type="ECO:0000313" key="3">
    <source>
        <dbReference type="EMBL" id="WBO85679.1"/>
    </source>
</evidence>
<dbReference type="Pfam" id="PF18962">
    <property type="entry name" value="Por_Secre_tail"/>
    <property type="match status" value="1"/>
</dbReference>
<name>A0ABY7PS60_9BACT</name>
<evidence type="ECO:0000259" key="2">
    <source>
        <dbReference type="PROSITE" id="PS50933"/>
    </source>
</evidence>
<feature type="domain" description="CHRD" evidence="2">
    <location>
        <begin position="392"/>
        <end position="529"/>
    </location>
</feature>
<feature type="signal peptide" evidence="1">
    <location>
        <begin position="1"/>
        <end position="22"/>
    </location>
</feature>
<dbReference type="Pfam" id="PF07452">
    <property type="entry name" value="CHRD"/>
    <property type="match status" value="4"/>
</dbReference>
<dbReference type="PANTHER" id="PTHR46526">
    <property type="entry name" value="CHORDIN"/>
    <property type="match status" value="1"/>
</dbReference>
<dbReference type="SMART" id="SM00754">
    <property type="entry name" value="CHRD"/>
    <property type="match status" value="4"/>
</dbReference>
<feature type="chain" id="PRO_5047076871" evidence="1">
    <location>
        <begin position="23"/>
        <end position="626"/>
    </location>
</feature>
<dbReference type="InterPro" id="IPR052278">
    <property type="entry name" value="Chordin-like_regulators"/>
</dbReference>
<protein>
    <submittedName>
        <fullName evidence="3">CHRD domain-containing protein</fullName>
    </submittedName>
</protein>
<feature type="domain" description="CHRD" evidence="2">
    <location>
        <begin position="149"/>
        <end position="269"/>
    </location>
</feature>
<accession>A0ABY7PS60</accession>
<gene>
    <name evidence="3" type="ORF">O9Z63_05385</name>
</gene>
<dbReference type="PANTHER" id="PTHR46526:SF1">
    <property type="entry name" value="CHORDIN"/>
    <property type="match status" value="1"/>
</dbReference>
<dbReference type="Proteomes" id="UP001211872">
    <property type="component" value="Chromosome"/>
</dbReference>
<evidence type="ECO:0000313" key="4">
    <source>
        <dbReference type="Proteomes" id="UP001211872"/>
    </source>
</evidence>
<dbReference type="EMBL" id="CP115396">
    <property type="protein sequence ID" value="WBO85679.1"/>
    <property type="molecule type" value="Genomic_DNA"/>
</dbReference>
<sequence length="626" mass="65708">MKQLLTRLLLLCTLLGSSSAFADHLRAHLLLGSSLSGAQEVPAVTTNARGAVSFTLNPTRDTLFISGSFSGLSGPITAAHTHNGFRGVSGPVVTDLFRFIRGNRIQGFLTGADIDRGKLDRYLRGGYYLNVHTAANSGGEIRGQIEIEKDEEFVASLSGAQEVPPVTTNGVGIGTFNLAQSQDKLKFRVVVGGLSGPITACHFHQGATGVAGPVVLDLQPFVNGNVIEGEVAPTPAIVTAMLAGQIYINVHTAANSGGEIRGQLVREARYLSHDARFDGAQMVPAVTTTARAVSFLRLNSTFDTLRIFVAHTGLSGAPTSLAVFQADAGQANTAAPLTTVTIPAGTANAFAVTLTGLNTAAVNLFLTGGANLVFNTAANPNGEIRGQVYRLAREGYTFSLNGAQERPNPVASGGYGSGFVSMDRDQSNVHFSLAWGGLSGPATSGHFHTGLRTQAGPVVFDLLNFFNTTTPPSAAEGFWQPAGNAAPNAARPFTARRALQFRRDSMYVNLHTAANPGGEIRGQVFRGAKDLAIVLATQPATLVAESFAAYPNPVRDALTVAFEARRANTGTLQVQDLLGRTVATQTIAVRAGANRQTLQLPGVAPGVYLLTVESEGSRVVSRFVKE</sequence>
<keyword evidence="1" id="KW-0732">Signal</keyword>
<reference evidence="3 4" key="1">
    <citation type="journal article" date="2011" name="Int. J. Syst. Evol. Microbiol.">
        <title>Hymenobacter yonginensis sp. nov., isolated from a mesotrophic artificial lake.</title>
        <authorList>
            <person name="Joung Y."/>
            <person name="Cho S.H."/>
            <person name="Kim H."/>
            <person name="Kim S.B."/>
            <person name="Joh K."/>
        </authorList>
    </citation>
    <scope>NUCLEOTIDE SEQUENCE [LARGE SCALE GENOMIC DNA]</scope>
    <source>
        <strain evidence="3 4">KCTC 22745</strain>
    </source>
</reference>
<keyword evidence="4" id="KW-1185">Reference proteome</keyword>
<evidence type="ECO:0000256" key="1">
    <source>
        <dbReference type="SAM" id="SignalP"/>
    </source>
</evidence>
<dbReference type="PROSITE" id="PS50933">
    <property type="entry name" value="CHRD"/>
    <property type="match status" value="2"/>
</dbReference>